<dbReference type="Gramene" id="KQJ94358">
    <property type="protein sequence ID" value="KQJ94358"/>
    <property type="gene ID" value="BRADI_3g10120v3"/>
</dbReference>
<dbReference type="PANTHER" id="PTHR35098">
    <property type="entry name" value="EXPRESSED PROTEIN"/>
    <property type="match status" value="1"/>
</dbReference>
<accession>I1HZG4</accession>
<dbReference type="Proteomes" id="UP000008810">
    <property type="component" value="Chromosome 3"/>
</dbReference>
<evidence type="ECO:0000313" key="4">
    <source>
        <dbReference type="Proteomes" id="UP000008810"/>
    </source>
</evidence>
<dbReference type="GeneID" id="100843983"/>
<dbReference type="EnsemblPlants" id="KQJ94358">
    <property type="protein sequence ID" value="KQJ94358"/>
    <property type="gene ID" value="BRADI_3g10120v3"/>
</dbReference>
<dbReference type="InterPro" id="IPR040294">
    <property type="entry name" value="Nodulin-rel_1/2"/>
</dbReference>
<reference evidence="2 3" key="1">
    <citation type="journal article" date="2010" name="Nature">
        <title>Genome sequencing and analysis of the model grass Brachypodium distachyon.</title>
        <authorList>
            <consortium name="International Brachypodium Initiative"/>
        </authorList>
    </citation>
    <scope>NUCLEOTIDE SEQUENCE [LARGE SCALE GENOMIC DNA]</scope>
    <source>
        <strain evidence="2">Bd21</strain>
        <strain evidence="3">cv. Bd21</strain>
    </source>
</reference>
<gene>
    <name evidence="3" type="primary">LOC100843983</name>
    <name evidence="2" type="ORF">BRADI_3g10120v3</name>
</gene>
<protein>
    <submittedName>
        <fullName evidence="2 3">Uncharacterized protein</fullName>
    </submittedName>
</protein>
<evidence type="ECO:0000256" key="1">
    <source>
        <dbReference type="SAM" id="MobiDB-lite"/>
    </source>
</evidence>
<evidence type="ECO:0000313" key="3">
    <source>
        <dbReference type="EnsemblPlants" id="KQJ94358"/>
    </source>
</evidence>
<dbReference type="STRING" id="15368.I1HZG4"/>
<dbReference type="OrthoDB" id="695806at2759"/>
<dbReference type="GO" id="GO:0009408">
    <property type="term" value="P:response to heat"/>
    <property type="evidence" value="ECO:0007669"/>
    <property type="project" value="InterPro"/>
</dbReference>
<feature type="compositionally biased region" description="Low complexity" evidence="1">
    <location>
        <begin position="86"/>
        <end position="97"/>
    </location>
</feature>
<dbReference type="eggNOG" id="ENOG502S1DM">
    <property type="taxonomic scope" value="Eukaryota"/>
</dbReference>
<reference evidence="3" key="3">
    <citation type="submission" date="2018-08" db="UniProtKB">
        <authorList>
            <consortium name="EnsemblPlants"/>
        </authorList>
    </citation>
    <scope>IDENTIFICATION</scope>
    <source>
        <strain evidence="3">cv. Bd21</strain>
    </source>
</reference>
<dbReference type="OMA" id="MNFISDQ"/>
<feature type="compositionally biased region" description="Basic and acidic residues" evidence="1">
    <location>
        <begin position="99"/>
        <end position="117"/>
    </location>
</feature>
<dbReference type="KEGG" id="bdi:100843983"/>
<keyword evidence="4" id="KW-1185">Reference proteome</keyword>
<dbReference type="HOGENOM" id="CLU_122604_1_0_1"/>
<name>I1HZG4_BRADI</name>
<organism evidence="2">
    <name type="scientific">Brachypodium distachyon</name>
    <name type="common">Purple false brome</name>
    <name type="synonym">Trachynia distachya</name>
    <dbReference type="NCBI Taxonomy" id="15368"/>
    <lineage>
        <taxon>Eukaryota</taxon>
        <taxon>Viridiplantae</taxon>
        <taxon>Streptophyta</taxon>
        <taxon>Embryophyta</taxon>
        <taxon>Tracheophyta</taxon>
        <taxon>Spermatophyta</taxon>
        <taxon>Magnoliopsida</taxon>
        <taxon>Liliopsida</taxon>
        <taxon>Poales</taxon>
        <taxon>Poaceae</taxon>
        <taxon>BOP clade</taxon>
        <taxon>Pooideae</taxon>
        <taxon>Stipodae</taxon>
        <taxon>Brachypodieae</taxon>
        <taxon>Brachypodium</taxon>
    </lineage>
</organism>
<dbReference type="EMBL" id="CM000882">
    <property type="protein sequence ID" value="KQJ94358.1"/>
    <property type="molecule type" value="Genomic_DNA"/>
</dbReference>
<dbReference type="PANTHER" id="PTHR35098:SF1">
    <property type="entry name" value="NODULIN-RELATED PROTEIN 2"/>
    <property type="match status" value="1"/>
</dbReference>
<proteinExistence type="predicted"/>
<sequence length="133" mass="13988">MENFKKSSGDLMSSGKLVAESAMSAFQEKSVENVDKKKVAGASAEILDSASAYAKLEDKPVGQYMEKAEVYLKQYSAGGTEEKPTDAAAPPAAAVDAPPKPEAEEEAPKEPAPKPEAEESGGGLFKMAQGFMK</sequence>
<feature type="region of interest" description="Disordered" evidence="1">
    <location>
        <begin position="77"/>
        <end position="133"/>
    </location>
</feature>
<dbReference type="GO" id="GO:0010115">
    <property type="term" value="P:regulation of abscisic acid biosynthetic process"/>
    <property type="evidence" value="ECO:0007669"/>
    <property type="project" value="InterPro"/>
</dbReference>
<dbReference type="AlphaFoldDB" id="I1HZG4"/>
<dbReference type="RefSeq" id="XP_003572389.1">
    <property type="nucleotide sequence ID" value="XM_003572341.4"/>
</dbReference>
<evidence type="ECO:0000313" key="2">
    <source>
        <dbReference type="EMBL" id="KQJ94358.1"/>
    </source>
</evidence>
<reference evidence="2" key="2">
    <citation type="submission" date="2017-06" db="EMBL/GenBank/DDBJ databases">
        <title>WGS assembly of Brachypodium distachyon.</title>
        <authorList>
            <consortium name="The International Brachypodium Initiative"/>
            <person name="Lucas S."/>
            <person name="Harmon-Smith M."/>
            <person name="Lail K."/>
            <person name="Tice H."/>
            <person name="Grimwood J."/>
            <person name="Bruce D."/>
            <person name="Barry K."/>
            <person name="Shu S."/>
            <person name="Lindquist E."/>
            <person name="Wang M."/>
            <person name="Pitluck S."/>
            <person name="Vogel J.P."/>
            <person name="Garvin D.F."/>
            <person name="Mockler T.C."/>
            <person name="Schmutz J."/>
            <person name="Rokhsar D."/>
            <person name="Bevan M.W."/>
        </authorList>
    </citation>
    <scope>NUCLEOTIDE SEQUENCE</scope>
    <source>
        <strain evidence="2">Bd21</strain>
    </source>
</reference>